<dbReference type="AlphaFoldDB" id="A0A7J7NSL1"/>
<gene>
    <name evidence="2" type="ORF">GIB67_038704</name>
</gene>
<sequence>KKRDYANDPESKKQLDLLLDKTEKWYRYILWKNYQIELELNDKEAGIFINPQDLPSPLDDEALLKFLKYDVNRAAENTGGLLLVIVDLVNNCSRVRFHYQFIYFVVDGHSHALVNGLHLIHNNVDCPTSASSSTKSFSITVPNNITKATKVVGIFISIVTEDTVRDSETASSNKLILGRKANLAKLPNHEPLSRYHHKLASDNVGPWFRVSSGSQLVISGGHGVHSLRIILRTSFDTFVASVLMVGGSYTRNASPWLRPRTFRGQLENYSWNQTAQDVFVTAPLSPVSGTDPKYFMVDTTDNIFNLGFPNEPPIIIGKLFDAVVGIQIIFNGVNRVVESVTVRMAKRDHVDWTYLVNDAPVASTKTKATWDAVVHPVGVTPEDGLEKLKSQFNTLPMYFGVGPGGCSGKLLDFPGGMRVFVGIPRF</sequence>
<comment type="caution">
    <text evidence="2">The sequence shown here is derived from an EMBL/GenBank/DDBJ whole genome shotgun (WGS) entry which is preliminary data.</text>
</comment>
<feature type="non-terminal residue" evidence="2">
    <location>
        <position position="1"/>
    </location>
</feature>
<evidence type="ECO:0000313" key="2">
    <source>
        <dbReference type="EMBL" id="KAF6170171.1"/>
    </source>
</evidence>
<organism evidence="2 3">
    <name type="scientific">Kingdonia uniflora</name>
    <dbReference type="NCBI Taxonomy" id="39325"/>
    <lineage>
        <taxon>Eukaryota</taxon>
        <taxon>Viridiplantae</taxon>
        <taxon>Streptophyta</taxon>
        <taxon>Embryophyta</taxon>
        <taxon>Tracheophyta</taxon>
        <taxon>Spermatophyta</taxon>
        <taxon>Magnoliopsida</taxon>
        <taxon>Ranunculales</taxon>
        <taxon>Circaeasteraceae</taxon>
        <taxon>Kingdonia</taxon>
    </lineage>
</organism>
<dbReference type="InterPro" id="IPR007052">
    <property type="entry name" value="CS_dom"/>
</dbReference>
<dbReference type="SUPFAM" id="SSF49764">
    <property type="entry name" value="HSP20-like chaperones"/>
    <property type="match status" value="1"/>
</dbReference>
<dbReference type="Proteomes" id="UP000541444">
    <property type="component" value="Unassembled WGS sequence"/>
</dbReference>
<keyword evidence="3" id="KW-1185">Reference proteome</keyword>
<proteinExistence type="predicted"/>
<dbReference type="EMBL" id="JACGCM010000601">
    <property type="protein sequence ID" value="KAF6170171.1"/>
    <property type="molecule type" value="Genomic_DNA"/>
</dbReference>
<protein>
    <recommendedName>
        <fullName evidence="1">CS domain-containing protein</fullName>
    </recommendedName>
</protein>
<dbReference type="Gene3D" id="2.60.40.790">
    <property type="match status" value="1"/>
</dbReference>
<name>A0A7J7NSL1_9MAGN</name>
<dbReference type="PROSITE" id="PS51203">
    <property type="entry name" value="CS"/>
    <property type="match status" value="1"/>
</dbReference>
<dbReference type="Pfam" id="PF04969">
    <property type="entry name" value="CS"/>
    <property type="match status" value="1"/>
</dbReference>
<reference evidence="2 3" key="1">
    <citation type="journal article" date="2020" name="IScience">
        <title>Genome Sequencing of the Endangered Kingdonia uniflora (Circaeasteraceae, Ranunculales) Reveals Potential Mechanisms of Evolutionary Specialization.</title>
        <authorList>
            <person name="Sun Y."/>
            <person name="Deng T."/>
            <person name="Zhang A."/>
            <person name="Moore M.J."/>
            <person name="Landis J.B."/>
            <person name="Lin N."/>
            <person name="Zhang H."/>
            <person name="Zhang X."/>
            <person name="Huang J."/>
            <person name="Zhang X."/>
            <person name="Sun H."/>
            <person name="Wang H."/>
        </authorList>
    </citation>
    <scope>NUCLEOTIDE SEQUENCE [LARGE SCALE GENOMIC DNA]</scope>
    <source>
        <strain evidence="2">TB1705</strain>
        <tissue evidence="2">Leaf</tissue>
    </source>
</reference>
<dbReference type="InterPro" id="IPR008978">
    <property type="entry name" value="HSP20-like_chaperone"/>
</dbReference>
<evidence type="ECO:0000259" key="1">
    <source>
        <dbReference type="PROSITE" id="PS51203"/>
    </source>
</evidence>
<accession>A0A7J7NSL1</accession>
<feature type="domain" description="CS" evidence="1">
    <location>
        <begin position="264"/>
        <end position="356"/>
    </location>
</feature>
<evidence type="ECO:0000313" key="3">
    <source>
        <dbReference type="Proteomes" id="UP000541444"/>
    </source>
</evidence>